<evidence type="ECO:0000313" key="2">
    <source>
        <dbReference type="EMBL" id="RZB88405.1"/>
    </source>
</evidence>
<dbReference type="EMBL" id="QZWG01000010">
    <property type="protein sequence ID" value="RZB88405.1"/>
    <property type="molecule type" value="Genomic_DNA"/>
</dbReference>
<gene>
    <name evidence="2" type="ORF">D0Y65_027728</name>
</gene>
<accession>A0A445IQR7</accession>
<name>A0A445IQR7_GLYSO</name>
<dbReference type="Proteomes" id="UP000289340">
    <property type="component" value="Chromosome 10"/>
</dbReference>
<dbReference type="EMBL" id="QZWG01000010">
    <property type="protein sequence ID" value="RZB88407.1"/>
    <property type="molecule type" value="Genomic_DNA"/>
</dbReference>
<sequence length="83" mass="8708">MGTDEESTAKVSKPSSSSSTQESATNKKGSFDQMLVDGANARKNSVSTIPHSSVPGNPAVSMSPTSLNIGMDLWDLLVPKLQK</sequence>
<comment type="caution">
    <text evidence="2">The sequence shown here is derived from an EMBL/GenBank/DDBJ whole genome shotgun (WGS) entry which is preliminary data.</text>
</comment>
<feature type="compositionally biased region" description="Polar residues" evidence="1">
    <location>
        <begin position="42"/>
        <end position="59"/>
    </location>
</feature>
<reference evidence="2 3" key="1">
    <citation type="submission" date="2018-09" db="EMBL/GenBank/DDBJ databases">
        <title>A high-quality reference genome of wild soybean provides a powerful tool to mine soybean genomes.</title>
        <authorList>
            <person name="Xie M."/>
            <person name="Chung C.Y.L."/>
            <person name="Li M.-W."/>
            <person name="Wong F.-L."/>
            <person name="Chan T.-F."/>
            <person name="Lam H.-M."/>
        </authorList>
    </citation>
    <scope>NUCLEOTIDE SEQUENCE [LARGE SCALE GENOMIC DNA]</scope>
    <source>
        <strain evidence="3">cv. W05</strain>
        <tissue evidence="2">Hypocotyl of etiolated seedlings</tissue>
    </source>
</reference>
<dbReference type="EMBL" id="QZWG01000010">
    <property type="protein sequence ID" value="RZB88408.1"/>
    <property type="molecule type" value="Genomic_DNA"/>
</dbReference>
<evidence type="ECO:0000313" key="3">
    <source>
        <dbReference type="Proteomes" id="UP000289340"/>
    </source>
</evidence>
<dbReference type="EMBL" id="QZWG01000010">
    <property type="protein sequence ID" value="RZB88403.1"/>
    <property type="molecule type" value="Genomic_DNA"/>
</dbReference>
<organism evidence="2 3">
    <name type="scientific">Glycine soja</name>
    <name type="common">Wild soybean</name>
    <dbReference type="NCBI Taxonomy" id="3848"/>
    <lineage>
        <taxon>Eukaryota</taxon>
        <taxon>Viridiplantae</taxon>
        <taxon>Streptophyta</taxon>
        <taxon>Embryophyta</taxon>
        <taxon>Tracheophyta</taxon>
        <taxon>Spermatophyta</taxon>
        <taxon>Magnoliopsida</taxon>
        <taxon>eudicotyledons</taxon>
        <taxon>Gunneridae</taxon>
        <taxon>Pentapetalae</taxon>
        <taxon>rosids</taxon>
        <taxon>fabids</taxon>
        <taxon>Fabales</taxon>
        <taxon>Fabaceae</taxon>
        <taxon>Papilionoideae</taxon>
        <taxon>50 kb inversion clade</taxon>
        <taxon>NPAAA clade</taxon>
        <taxon>indigoferoid/millettioid clade</taxon>
        <taxon>Phaseoleae</taxon>
        <taxon>Glycine</taxon>
        <taxon>Glycine subgen. Soja</taxon>
    </lineage>
</organism>
<evidence type="ECO:0000256" key="1">
    <source>
        <dbReference type="SAM" id="MobiDB-lite"/>
    </source>
</evidence>
<feature type="compositionally biased region" description="Low complexity" evidence="1">
    <location>
        <begin position="9"/>
        <end position="24"/>
    </location>
</feature>
<dbReference type="AlphaFoldDB" id="A0A445IQR7"/>
<protein>
    <submittedName>
        <fullName evidence="2">Uncharacterized protein</fullName>
    </submittedName>
</protein>
<dbReference type="EMBL" id="QZWG01000010">
    <property type="protein sequence ID" value="RZB88404.1"/>
    <property type="molecule type" value="Genomic_DNA"/>
</dbReference>
<proteinExistence type="predicted"/>
<dbReference type="EMBL" id="QZWG01000010">
    <property type="protein sequence ID" value="RZB88406.1"/>
    <property type="molecule type" value="Genomic_DNA"/>
</dbReference>
<keyword evidence="3" id="KW-1185">Reference proteome</keyword>
<feature type="region of interest" description="Disordered" evidence="1">
    <location>
        <begin position="1"/>
        <end position="59"/>
    </location>
</feature>